<feature type="transmembrane region" description="Helical" evidence="2">
    <location>
        <begin position="28"/>
        <end position="49"/>
    </location>
</feature>
<dbReference type="EMBL" id="JBHTMP010000017">
    <property type="protein sequence ID" value="MFD1322157.1"/>
    <property type="molecule type" value="Genomic_DNA"/>
</dbReference>
<evidence type="ECO:0000256" key="2">
    <source>
        <dbReference type="SAM" id="Phobius"/>
    </source>
</evidence>
<evidence type="ECO:0000313" key="4">
    <source>
        <dbReference type="EMBL" id="MFD1322157.1"/>
    </source>
</evidence>
<dbReference type="InterPro" id="IPR012495">
    <property type="entry name" value="TadE-like_dom"/>
</dbReference>
<keyword evidence="2" id="KW-1133">Transmembrane helix</keyword>
<proteinExistence type="predicted"/>
<reference evidence="5" key="1">
    <citation type="journal article" date="2019" name="Int. J. Syst. Evol. Microbiol.">
        <title>The Global Catalogue of Microorganisms (GCM) 10K type strain sequencing project: providing services to taxonomists for standard genome sequencing and annotation.</title>
        <authorList>
            <consortium name="The Broad Institute Genomics Platform"/>
            <consortium name="The Broad Institute Genome Sequencing Center for Infectious Disease"/>
            <person name="Wu L."/>
            <person name="Ma J."/>
        </authorList>
    </citation>
    <scope>NUCLEOTIDE SEQUENCE [LARGE SCALE GENOMIC DNA]</scope>
    <source>
        <strain evidence="5">JCM 31037</strain>
    </source>
</reference>
<keyword evidence="2" id="KW-0812">Transmembrane</keyword>
<comment type="caution">
    <text evidence="4">The sequence shown here is derived from an EMBL/GenBank/DDBJ whole genome shotgun (WGS) entry which is preliminary data.</text>
</comment>
<dbReference type="RefSeq" id="WP_377570738.1">
    <property type="nucleotide sequence ID" value="NZ_JBHTMP010000017.1"/>
</dbReference>
<organism evidence="4 5">
    <name type="scientific">Micromonospora sonneratiae</name>
    <dbReference type="NCBI Taxonomy" id="1184706"/>
    <lineage>
        <taxon>Bacteria</taxon>
        <taxon>Bacillati</taxon>
        <taxon>Actinomycetota</taxon>
        <taxon>Actinomycetes</taxon>
        <taxon>Micromonosporales</taxon>
        <taxon>Micromonosporaceae</taxon>
        <taxon>Micromonospora</taxon>
    </lineage>
</organism>
<sequence>MRRGNQPDQGREAGPGRDRGANPVELTVLLPAILILLLASVQAAAWFLARATALNAAQEAVNAQRAYRAADGVGQRRAEEFITRAGDWLTGARVTVRPGTTQVSATVTGQPLRIVPLIPLPAVSETAHGTVERVTPEPPR</sequence>
<name>A0ABW3YER3_9ACTN</name>
<keyword evidence="5" id="KW-1185">Reference proteome</keyword>
<evidence type="ECO:0000313" key="5">
    <source>
        <dbReference type="Proteomes" id="UP001597260"/>
    </source>
</evidence>
<gene>
    <name evidence="4" type="ORF">ACFQ4H_13750</name>
</gene>
<feature type="region of interest" description="Disordered" evidence="1">
    <location>
        <begin position="1"/>
        <end position="21"/>
    </location>
</feature>
<evidence type="ECO:0000259" key="3">
    <source>
        <dbReference type="Pfam" id="PF07811"/>
    </source>
</evidence>
<evidence type="ECO:0000256" key="1">
    <source>
        <dbReference type="SAM" id="MobiDB-lite"/>
    </source>
</evidence>
<dbReference type="Pfam" id="PF07811">
    <property type="entry name" value="TadE"/>
    <property type="match status" value="1"/>
</dbReference>
<keyword evidence="2" id="KW-0472">Membrane</keyword>
<protein>
    <submittedName>
        <fullName evidence="4">TadE/TadG family type IV pilus assembly protein</fullName>
    </submittedName>
</protein>
<dbReference type="Proteomes" id="UP001597260">
    <property type="component" value="Unassembled WGS sequence"/>
</dbReference>
<feature type="domain" description="TadE-like" evidence="3">
    <location>
        <begin position="24"/>
        <end position="61"/>
    </location>
</feature>
<accession>A0ABW3YER3</accession>
<feature type="compositionally biased region" description="Basic and acidic residues" evidence="1">
    <location>
        <begin position="9"/>
        <end position="20"/>
    </location>
</feature>